<keyword evidence="5" id="KW-0805">Transcription regulation</keyword>
<dbReference type="STRING" id="679197.HMPREF9336_03332"/>
<dbReference type="InterPro" id="IPR018764">
    <property type="entry name" value="RskA_C"/>
</dbReference>
<dbReference type="InterPro" id="IPR051474">
    <property type="entry name" value="Anti-sigma-K/W_factor"/>
</dbReference>
<accession>E5XV10</accession>
<organism evidence="13 14">
    <name type="scientific">Segniliparus rugosus (strain ATCC BAA-974 / DSM 45345 / CCUG 50838 / CIP 108380 / JCM 13579 / CDC 945)</name>
    <dbReference type="NCBI Taxonomy" id="679197"/>
    <lineage>
        <taxon>Bacteria</taxon>
        <taxon>Bacillati</taxon>
        <taxon>Actinomycetota</taxon>
        <taxon>Actinomycetes</taxon>
        <taxon>Mycobacteriales</taxon>
        <taxon>Segniliparaceae</taxon>
        <taxon>Segniliparus</taxon>
    </lineage>
</organism>
<dbReference type="AlphaFoldDB" id="E5XV10"/>
<dbReference type="Pfam" id="PF10099">
    <property type="entry name" value="RskA_C"/>
    <property type="match status" value="1"/>
</dbReference>
<dbReference type="InterPro" id="IPR053877">
    <property type="entry name" value="RskA_N"/>
</dbReference>
<evidence type="ECO:0000256" key="2">
    <source>
        <dbReference type="ARBA" id="ARBA00022475"/>
    </source>
</evidence>
<dbReference type="Proteomes" id="UP000004816">
    <property type="component" value="Unassembled WGS sequence"/>
</dbReference>
<comment type="caution">
    <text evidence="13">The sequence shown here is derived from an EMBL/GenBank/DDBJ whole genome shotgun (WGS) entry which is preliminary data.</text>
</comment>
<keyword evidence="2" id="KW-1003">Cell membrane</keyword>
<evidence type="ECO:0000256" key="6">
    <source>
        <dbReference type="ARBA" id="ARBA00023136"/>
    </source>
</evidence>
<evidence type="ECO:0000256" key="5">
    <source>
        <dbReference type="ARBA" id="ARBA00023015"/>
    </source>
</evidence>
<protein>
    <recommendedName>
        <fullName evidence="9">Regulator of SigK</fullName>
    </recommendedName>
    <alternativeName>
        <fullName evidence="8">Sigma-K anti-sigma factor RskA</fullName>
    </alternativeName>
</protein>
<evidence type="ECO:0000256" key="7">
    <source>
        <dbReference type="ARBA" id="ARBA00023163"/>
    </source>
</evidence>
<comment type="subcellular location">
    <subcellularLocation>
        <location evidence="1">Cell membrane</location>
        <topology evidence="1">Single-pass membrane protein</topology>
    </subcellularLocation>
</comment>
<evidence type="ECO:0000256" key="1">
    <source>
        <dbReference type="ARBA" id="ARBA00004162"/>
    </source>
</evidence>
<name>E5XV10_SEGRC</name>
<keyword evidence="7" id="KW-0804">Transcription</keyword>
<feature type="transmembrane region" description="Helical" evidence="10">
    <location>
        <begin position="88"/>
        <end position="107"/>
    </location>
</feature>
<feature type="domain" description="Anti-sigma K factor RskA C-terminal" evidence="11">
    <location>
        <begin position="92"/>
        <end position="227"/>
    </location>
</feature>
<evidence type="ECO:0000256" key="8">
    <source>
        <dbReference type="ARBA" id="ARBA00029829"/>
    </source>
</evidence>
<evidence type="ECO:0000256" key="9">
    <source>
        <dbReference type="ARBA" id="ARBA00030803"/>
    </source>
</evidence>
<keyword evidence="4 10" id="KW-1133">Transmembrane helix</keyword>
<proteinExistence type="predicted"/>
<dbReference type="eggNOG" id="COG5343">
    <property type="taxonomic scope" value="Bacteria"/>
</dbReference>
<evidence type="ECO:0000313" key="14">
    <source>
        <dbReference type="Proteomes" id="UP000004816"/>
    </source>
</evidence>
<gene>
    <name evidence="13" type="ORF">HMPREF9336_03332</name>
</gene>
<dbReference type="GO" id="GO:0006417">
    <property type="term" value="P:regulation of translation"/>
    <property type="evidence" value="ECO:0007669"/>
    <property type="project" value="TreeGrafter"/>
</dbReference>
<evidence type="ECO:0000256" key="4">
    <source>
        <dbReference type="ARBA" id="ARBA00022989"/>
    </source>
</evidence>
<feature type="domain" description="Anti-sigma-K factor RskA N-terminal" evidence="12">
    <location>
        <begin position="10"/>
        <end position="56"/>
    </location>
</feature>
<dbReference type="PANTHER" id="PTHR37461:SF1">
    <property type="entry name" value="ANTI-SIGMA-K FACTOR RSKA"/>
    <property type="match status" value="1"/>
</dbReference>
<dbReference type="InterPro" id="IPR041916">
    <property type="entry name" value="Anti_sigma_zinc_sf"/>
</dbReference>
<evidence type="ECO:0000259" key="11">
    <source>
        <dbReference type="Pfam" id="PF10099"/>
    </source>
</evidence>
<dbReference type="EMBL" id="ACZI02000001">
    <property type="protein sequence ID" value="EFV11846.1"/>
    <property type="molecule type" value="Genomic_DNA"/>
</dbReference>
<evidence type="ECO:0000256" key="3">
    <source>
        <dbReference type="ARBA" id="ARBA00022692"/>
    </source>
</evidence>
<dbReference type="RefSeq" id="WP_007472261.1">
    <property type="nucleotide sequence ID" value="NZ_KI391953.1"/>
</dbReference>
<dbReference type="OrthoDB" id="153510at2"/>
<evidence type="ECO:0000259" key="12">
    <source>
        <dbReference type="Pfam" id="PF22618"/>
    </source>
</evidence>
<dbReference type="PANTHER" id="PTHR37461">
    <property type="entry name" value="ANTI-SIGMA-K FACTOR RSKA"/>
    <property type="match status" value="1"/>
</dbReference>
<dbReference type="GO" id="GO:0016989">
    <property type="term" value="F:sigma factor antagonist activity"/>
    <property type="evidence" value="ECO:0007669"/>
    <property type="project" value="TreeGrafter"/>
</dbReference>
<dbReference type="Pfam" id="PF22618">
    <property type="entry name" value="RskA_N"/>
    <property type="match status" value="1"/>
</dbReference>
<dbReference type="Gene3D" id="1.10.10.1320">
    <property type="entry name" value="Anti-sigma factor, zinc-finger domain"/>
    <property type="match status" value="1"/>
</dbReference>
<keyword evidence="14" id="KW-1185">Reference proteome</keyword>
<keyword evidence="3 10" id="KW-0812">Transmembrane</keyword>
<reference evidence="13 14" key="1">
    <citation type="journal article" date="2011" name="Stand. Genomic Sci.">
        <title>High quality draft genome sequence of Segniliparus rugosus CDC 945(T)= (ATCC BAA-974(T)).</title>
        <authorList>
            <person name="Earl A.M."/>
            <person name="Desjardins C.A."/>
            <person name="Fitzgerald M.G."/>
            <person name="Arachchi H.M."/>
            <person name="Zeng Q."/>
            <person name="Mehta T."/>
            <person name="Griggs A."/>
            <person name="Birren B.W."/>
            <person name="Toney N.C."/>
            <person name="Carr J."/>
            <person name="Posey J."/>
            <person name="Butler W.R."/>
        </authorList>
    </citation>
    <scope>NUCLEOTIDE SEQUENCE [LARGE SCALE GENOMIC DNA]</scope>
    <source>
        <strain evidence="14">ATCC BAA-974 / DSM 45345 / CCUG 50838 / CIP 108380 / JCM 13579 / CDC 945</strain>
    </source>
</reference>
<evidence type="ECO:0000256" key="10">
    <source>
        <dbReference type="SAM" id="Phobius"/>
    </source>
</evidence>
<keyword evidence="6 10" id="KW-0472">Membrane</keyword>
<evidence type="ECO:0000313" key="13">
    <source>
        <dbReference type="EMBL" id="EFV11846.1"/>
    </source>
</evidence>
<dbReference type="GO" id="GO:0005886">
    <property type="term" value="C:plasma membrane"/>
    <property type="evidence" value="ECO:0007669"/>
    <property type="project" value="UniProtKB-SubCell"/>
</dbReference>
<sequence>MRDEFAPKDLADLVELYALDALPQDEHAAFESALAEAGREEQDWAVAQIAATREALNRLAEPFALQPPARARDALLAEVRPTAWPRRWAAIAAIAACLVLLAVFGVWRFGPFREQIADQSIPRDASMVMTAPDAHMTMGKIVGQEGMVAITYSRNMNKAVILLPPTTRIPDNKVYQVWLVRPDSSMTSAGMIAPGEAGRPMVVAALGQATGVMLSLEPSSGMPKPTGAMVSEVEL</sequence>
<dbReference type="HOGENOM" id="CLU_1179555_0_0_11"/>